<feature type="region of interest" description="Disordered" evidence="1">
    <location>
        <begin position="48"/>
        <end position="73"/>
    </location>
</feature>
<dbReference type="OrthoDB" id="8248596at2"/>
<reference evidence="2 3" key="1">
    <citation type="submission" date="2017-07" db="EMBL/GenBank/DDBJ databases">
        <title>Draft Genome Sequences of Select Purple Nonsulfur Bacteria.</title>
        <authorList>
            <person name="Lasarre B."/>
            <person name="Mckinlay J.B."/>
        </authorList>
    </citation>
    <scope>NUCLEOTIDE SEQUENCE [LARGE SCALE GENOMIC DNA]</scope>
    <source>
        <strain evidence="2 3">DSM 5909</strain>
    </source>
</reference>
<organism evidence="2 3">
    <name type="scientific">Rhodoplanes roseus</name>
    <dbReference type="NCBI Taxonomy" id="29409"/>
    <lineage>
        <taxon>Bacteria</taxon>
        <taxon>Pseudomonadati</taxon>
        <taxon>Pseudomonadota</taxon>
        <taxon>Alphaproteobacteria</taxon>
        <taxon>Hyphomicrobiales</taxon>
        <taxon>Nitrobacteraceae</taxon>
        <taxon>Rhodoplanes</taxon>
    </lineage>
</organism>
<dbReference type="Proteomes" id="UP000249130">
    <property type="component" value="Unassembled WGS sequence"/>
</dbReference>
<dbReference type="EMBL" id="NPEX01000104">
    <property type="protein sequence ID" value="RAI43146.1"/>
    <property type="molecule type" value="Genomic_DNA"/>
</dbReference>
<comment type="caution">
    <text evidence="2">The sequence shown here is derived from an EMBL/GenBank/DDBJ whole genome shotgun (WGS) entry which is preliminary data.</text>
</comment>
<proteinExistence type="predicted"/>
<keyword evidence="3" id="KW-1185">Reference proteome</keyword>
<sequence>MSELLQKVIKEIERLPPGEQDAAAGALIDDMAHRDDVRLSDAQFAEVRRRRADPAPRMVSHAEARERIGRLGR</sequence>
<evidence type="ECO:0000256" key="1">
    <source>
        <dbReference type="SAM" id="MobiDB-lite"/>
    </source>
</evidence>
<evidence type="ECO:0000313" key="3">
    <source>
        <dbReference type="Proteomes" id="UP000249130"/>
    </source>
</evidence>
<gene>
    <name evidence="2" type="ORF">CH341_15910</name>
</gene>
<feature type="compositionally biased region" description="Basic and acidic residues" evidence="1">
    <location>
        <begin position="60"/>
        <end position="73"/>
    </location>
</feature>
<name>A0A327KYJ1_9BRAD</name>
<protein>
    <submittedName>
        <fullName evidence="2">Uncharacterized protein</fullName>
    </submittedName>
</protein>
<evidence type="ECO:0000313" key="2">
    <source>
        <dbReference type="EMBL" id="RAI43146.1"/>
    </source>
</evidence>
<accession>A0A327KYJ1</accession>
<dbReference type="AlphaFoldDB" id="A0A327KYJ1"/>
<dbReference type="RefSeq" id="WP_111420005.1">
    <property type="nucleotide sequence ID" value="NZ_NPEX01000104.1"/>
</dbReference>